<gene>
    <name evidence="1" type="ORF">OCC_00697</name>
</gene>
<dbReference type="Proteomes" id="UP000015502">
    <property type="component" value="Chromosome"/>
</dbReference>
<keyword evidence="2" id="KW-1185">Reference proteome</keyword>
<protein>
    <submittedName>
        <fullName evidence="1">Uncharacterized protein</fullName>
    </submittedName>
</protein>
<dbReference type="EMBL" id="CP006670">
    <property type="protein sequence ID" value="EHR79728.1"/>
    <property type="molecule type" value="Genomic_DNA"/>
</dbReference>
<proteinExistence type="predicted"/>
<accession>H3ZK38</accession>
<name>H3ZK38_THELN</name>
<sequence>MEGEIRNLNDAYNVAKSIALGENVEVVFTGEYDWERGIP</sequence>
<dbReference type="PaxDb" id="523849-OCC_00697"/>
<organism evidence="1 2">
    <name type="scientific">Thermococcus litoralis (strain ATCC 51850 / DSM 5473 / JCM 8560 / NS-C)</name>
    <dbReference type="NCBI Taxonomy" id="523849"/>
    <lineage>
        <taxon>Archaea</taxon>
        <taxon>Methanobacteriati</taxon>
        <taxon>Methanobacteriota</taxon>
        <taxon>Thermococci</taxon>
        <taxon>Thermococcales</taxon>
        <taxon>Thermococcaceae</taxon>
        <taxon>Thermococcus</taxon>
    </lineage>
</organism>
<dbReference type="STRING" id="523849.OCC_00697"/>
<dbReference type="KEGG" id="tlt:OCC_00697"/>
<evidence type="ECO:0000313" key="2">
    <source>
        <dbReference type="Proteomes" id="UP000015502"/>
    </source>
</evidence>
<reference evidence="1 2" key="1">
    <citation type="journal article" date="2012" name="J. Bacteriol.">
        <title>Genome sequence of the model hyperthermophilic archaeon Thermococcus litoralis NS-C.</title>
        <authorList>
            <person name="Gardner A.F."/>
            <person name="Kumar S."/>
            <person name="Perler F.B."/>
        </authorList>
    </citation>
    <scope>NUCLEOTIDE SEQUENCE [LARGE SCALE GENOMIC DNA]</scope>
    <source>
        <strain evidence="2">ATCC 51850 / DSM 5473 / JCM 8560 / NS-C</strain>
    </source>
</reference>
<dbReference type="AlphaFoldDB" id="H3ZK38"/>
<dbReference type="HOGENOM" id="CLU_3302938_0_0_2"/>
<evidence type="ECO:0000313" key="1">
    <source>
        <dbReference type="EMBL" id="EHR79728.1"/>
    </source>
</evidence>